<protein>
    <submittedName>
        <fullName evidence="4">2-polyprenyl-6-methoxyphenol hydroxylase-like FAD-dependent oxidoreductase</fullName>
    </submittedName>
</protein>
<dbReference type="GO" id="GO:0071949">
    <property type="term" value="F:FAD binding"/>
    <property type="evidence" value="ECO:0007669"/>
    <property type="project" value="InterPro"/>
</dbReference>
<accession>A0A2U1FDP7</accession>
<dbReference type="GO" id="GO:0016491">
    <property type="term" value="F:oxidoreductase activity"/>
    <property type="evidence" value="ECO:0007669"/>
    <property type="project" value="UniProtKB-KW"/>
</dbReference>
<sequence length="403" mass="45108">MKIACVGGGPAGLYFAVQMARRDDRHEITVYERNPAGVTYGWGVGSSELLAPFATQDPPTAERLAADAFVWSGELVGRQGRGAVERGGDAGDGYCIGRQRLIDILADRARELGVRVENDCEIDPSVLAGQVDLVVASDGLQSRFRQQHAAELGAEVTTGRNRYIWLGTTKVFHRFTFSFVETPAGWLWCHAYGYGEERSTFIVECSPETWRGLGLDSLGVDETLKLLEDAFAELLEGHPLLVQVRDEGVMPWLNFRTVRCDRWHVGNVALMGDAAHTTHFSIGSGTLLALDDAIGLADAVDRHTDLSDALEEYGATRRAAVRLAQREASYSARWLEDVARYMPGDARRFAELHRWRRSPFLAHMPPAAYYLLRRSLDESRLLRSAWRRVTSLRRSRFLRRNAR</sequence>
<dbReference type="PANTHER" id="PTHR43476">
    <property type="entry name" value="3-(3-HYDROXY-PHENYL)PROPIONATE/3-HYDROXYCINNAMIC ACID HYDROXYLASE"/>
    <property type="match status" value="1"/>
</dbReference>
<dbReference type="AlphaFoldDB" id="A0A2U1FDP7"/>
<dbReference type="Pfam" id="PF13450">
    <property type="entry name" value="NAD_binding_8"/>
    <property type="match status" value="1"/>
</dbReference>
<evidence type="ECO:0000259" key="3">
    <source>
        <dbReference type="Pfam" id="PF01494"/>
    </source>
</evidence>
<dbReference type="PRINTS" id="PR00420">
    <property type="entry name" value="RNGMNOXGNASE"/>
</dbReference>
<dbReference type="Gene3D" id="3.30.9.20">
    <property type="match status" value="1"/>
</dbReference>
<proteinExistence type="predicted"/>
<dbReference type="Pfam" id="PF01494">
    <property type="entry name" value="FAD_binding_3"/>
    <property type="match status" value="1"/>
</dbReference>
<keyword evidence="5" id="KW-1185">Reference proteome</keyword>
<organism evidence="4 5">
    <name type="scientific">Actinomycetospora cinnamomea</name>
    <dbReference type="NCBI Taxonomy" id="663609"/>
    <lineage>
        <taxon>Bacteria</taxon>
        <taxon>Bacillati</taxon>
        <taxon>Actinomycetota</taxon>
        <taxon>Actinomycetes</taxon>
        <taxon>Pseudonocardiales</taxon>
        <taxon>Pseudonocardiaceae</taxon>
        <taxon>Actinomycetospora</taxon>
    </lineage>
</organism>
<evidence type="ECO:0000313" key="4">
    <source>
        <dbReference type="EMBL" id="PVZ10279.1"/>
    </source>
</evidence>
<keyword evidence="2" id="KW-0520">NAD</keyword>
<dbReference type="InterPro" id="IPR036188">
    <property type="entry name" value="FAD/NAD-bd_sf"/>
</dbReference>
<dbReference type="EMBL" id="QEKW01000005">
    <property type="protein sequence ID" value="PVZ10279.1"/>
    <property type="molecule type" value="Genomic_DNA"/>
</dbReference>
<gene>
    <name evidence="4" type="ORF">C8D89_105359</name>
</gene>
<feature type="domain" description="FAD-binding" evidence="3">
    <location>
        <begin position="132"/>
        <end position="324"/>
    </location>
</feature>
<evidence type="ECO:0000256" key="1">
    <source>
        <dbReference type="ARBA" id="ARBA00023002"/>
    </source>
</evidence>
<dbReference type="RefSeq" id="WP_116708493.1">
    <property type="nucleotide sequence ID" value="NZ_QEKW01000005.1"/>
</dbReference>
<evidence type="ECO:0000256" key="2">
    <source>
        <dbReference type="ARBA" id="ARBA00023027"/>
    </source>
</evidence>
<dbReference type="InterPro" id="IPR050631">
    <property type="entry name" value="PheA/TfdB_FAD_monoxygenase"/>
</dbReference>
<evidence type="ECO:0000313" key="5">
    <source>
        <dbReference type="Proteomes" id="UP000245639"/>
    </source>
</evidence>
<dbReference type="Proteomes" id="UP000245639">
    <property type="component" value="Unassembled WGS sequence"/>
</dbReference>
<dbReference type="SUPFAM" id="SSF51905">
    <property type="entry name" value="FAD/NAD(P)-binding domain"/>
    <property type="match status" value="1"/>
</dbReference>
<dbReference type="Gene3D" id="3.50.50.60">
    <property type="entry name" value="FAD/NAD(P)-binding domain"/>
    <property type="match status" value="1"/>
</dbReference>
<keyword evidence="1" id="KW-0560">Oxidoreductase</keyword>
<dbReference type="InterPro" id="IPR002938">
    <property type="entry name" value="FAD-bd"/>
</dbReference>
<reference evidence="4 5" key="1">
    <citation type="submission" date="2018-04" db="EMBL/GenBank/DDBJ databases">
        <title>Genomic Encyclopedia of Type Strains, Phase IV (KMG-IV): sequencing the most valuable type-strain genomes for metagenomic binning, comparative biology and taxonomic classification.</title>
        <authorList>
            <person name="Goeker M."/>
        </authorList>
    </citation>
    <scope>NUCLEOTIDE SEQUENCE [LARGE SCALE GENOMIC DNA]</scope>
    <source>
        <strain evidence="4 5">DSM 45771</strain>
    </source>
</reference>
<comment type="caution">
    <text evidence="4">The sequence shown here is derived from an EMBL/GenBank/DDBJ whole genome shotgun (WGS) entry which is preliminary data.</text>
</comment>
<dbReference type="PANTHER" id="PTHR43476:SF4">
    <property type="entry name" value="BLR0106 PROTEIN"/>
    <property type="match status" value="1"/>
</dbReference>
<name>A0A2U1FDP7_9PSEU</name>
<dbReference type="OrthoDB" id="3169239at2"/>